<evidence type="ECO:0000256" key="2">
    <source>
        <dbReference type="ARBA" id="ARBA00022605"/>
    </source>
</evidence>
<dbReference type="EMBL" id="CP015363">
    <property type="protein sequence ID" value="ARD84049.1"/>
    <property type="molecule type" value="Genomic_DNA"/>
</dbReference>
<dbReference type="Gene3D" id="3.40.50.720">
    <property type="entry name" value="NAD(P)-binding Rossmann-like Domain"/>
    <property type="match status" value="2"/>
</dbReference>
<accession>A0A1V0N1Q2</accession>
<dbReference type="STRING" id="74969.FAD_0117"/>
<proteinExistence type="inferred from homology"/>
<comment type="similarity">
    <text evidence="1 5">Belongs to the D-isomer specific 2-hydroxyacid dehydrogenase family.</text>
</comment>
<dbReference type="InterPro" id="IPR029752">
    <property type="entry name" value="D-isomer_DH_CS1"/>
</dbReference>
<dbReference type="InterPro" id="IPR050857">
    <property type="entry name" value="D-2-hydroxyacid_DH"/>
</dbReference>
<dbReference type="PANTHER" id="PTHR42789">
    <property type="entry name" value="D-ISOMER SPECIFIC 2-HYDROXYACID DEHYDROGENASE FAMILY PROTEIN (AFU_ORTHOLOGUE AFUA_6G10090)"/>
    <property type="match status" value="1"/>
</dbReference>
<evidence type="ECO:0000313" key="8">
    <source>
        <dbReference type="EMBL" id="ARD84049.1"/>
    </source>
</evidence>
<organism evidence="8 9">
    <name type="scientific">Ferroplasma acidiphilum</name>
    <dbReference type="NCBI Taxonomy" id="74969"/>
    <lineage>
        <taxon>Archaea</taxon>
        <taxon>Methanobacteriati</taxon>
        <taxon>Thermoplasmatota</taxon>
        <taxon>Thermoplasmata</taxon>
        <taxon>Thermoplasmatales</taxon>
        <taxon>Ferroplasmaceae</taxon>
        <taxon>Ferroplasma</taxon>
    </lineage>
</organism>
<dbReference type="FunFam" id="3.40.50.720:FF:000038">
    <property type="entry name" value="D-3-phosphoglycerate dehydrogenase"/>
    <property type="match status" value="1"/>
</dbReference>
<feature type="domain" description="D-isomer specific 2-hydroxyacid dehydrogenase catalytic" evidence="6">
    <location>
        <begin position="10"/>
        <end position="302"/>
    </location>
</feature>
<dbReference type="InterPro" id="IPR006139">
    <property type="entry name" value="D-isomer_2_OHA_DH_cat_dom"/>
</dbReference>
<evidence type="ECO:0000256" key="3">
    <source>
        <dbReference type="ARBA" id="ARBA00023002"/>
    </source>
</evidence>
<protein>
    <submittedName>
        <fullName evidence="8">D-3-phosphoglycerate dehydrogenase</fullName>
    </submittedName>
</protein>
<keyword evidence="2" id="KW-0028">Amino-acid biosynthesis</keyword>
<evidence type="ECO:0000259" key="7">
    <source>
        <dbReference type="Pfam" id="PF02826"/>
    </source>
</evidence>
<keyword evidence="9" id="KW-1185">Reference proteome</keyword>
<evidence type="ECO:0000259" key="6">
    <source>
        <dbReference type="Pfam" id="PF00389"/>
    </source>
</evidence>
<feature type="domain" description="D-isomer specific 2-hydroxyacid dehydrogenase NAD-binding" evidence="7">
    <location>
        <begin position="111"/>
        <end position="283"/>
    </location>
</feature>
<dbReference type="GO" id="GO:0008652">
    <property type="term" value="P:amino acid biosynthetic process"/>
    <property type="evidence" value="ECO:0007669"/>
    <property type="project" value="UniProtKB-KW"/>
</dbReference>
<dbReference type="InterPro" id="IPR006140">
    <property type="entry name" value="D-isomer_DH_NAD-bd"/>
</dbReference>
<dbReference type="GO" id="GO:0016616">
    <property type="term" value="F:oxidoreductase activity, acting on the CH-OH group of donors, NAD or NADP as acceptor"/>
    <property type="evidence" value="ECO:0007669"/>
    <property type="project" value="InterPro"/>
</dbReference>
<evidence type="ECO:0000256" key="5">
    <source>
        <dbReference type="RuleBase" id="RU003719"/>
    </source>
</evidence>
<gene>
    <name evidence="8" type="ORF">FAD_0117</name>
</gene>
<dbReference type="SUPFAM" id="SSF52283">
    <property type="entry name" value="Formate/glycerate dehydrogenase catalytic domain-like"/>
    <property type="match status" value="1"/>
</dbReference>
<evidence type="ECO:0000256" key="4">
    <source>
        <dbReference type="ARBA" id="ARBA00023027"/>
    </source>
</evidence>
<dbReference type="InterPro" id="IPR036291">
    <property type="entry name" value="NAD(P)-bd_dom_sf"/>
</dbReference>
<dbReference type="Pfam" id="PF00389">
    <property type="entry name" value="2-Hacid_dh"/>
    <property type="match status" value="1"/>
</dbReference>
<sequence length="305" mass="34422">MAFSSMYGKVLICDPVDNVMTDKLKDKFEIDYKPKISPQELLEVIKDYDVVVVRSRTKITKDVISNGKKLKIIARAGIGVDNIDTDYAEEKHIKVVYAPGSSTESVVEITLAMMVIGARSLYKGMENTRKNDFTKLKGMELEGKTLGILGFGRIGKAIVDASRTFKMKFIAYDPMPVEYPEYVKKVSLDELLEQSDVISINVTMRKDSPYILNDNELSKLKEGVIIVNTSRARAINGKDMLKYLKNGKISAFVSDVFWNEPAKEDYELEMLKLDNVMITPHLGAQTKEAQKRIAIMTADNIINEW</sequence>
<dbReference type="Proteomes" id="UP000192050">
    <property type="component" value="Chromosome"/>
</dbReference>
<dbReference type="KEGG" id="fai:FAD_0117"/>
<evidence type="ECO:0000256" key="1">
    <source>
        <dbReference type="ARBA" id="ARBA00005854"/>
    </source>
</evidence>
<keyword evidence="3 5" id="KW-0560">Oxidoreductase</keyword>
<reference evidence="8 9" key="1">
    <citation type="submission" date="2011-10" db="EMBL/GenBank/DDBJ databases">
        <title>Metabolic and evolutionary patterns in the extreme acidophile Ferroplasma acidiphilum.</title>
        <authorList>
            <person name="Golyshina O.V."/>
            <person name="Kozyavkin S.A."/>
            <person name="Tatusov R.L."/>
            <person name="Slesarev A.I."/>
            <person name="Golyshin P.N."/>
        </authorList>
    </citation>
    <scope>NUCLEOTIDE SEQUENCE [LARGE SCALE GENOMIC DNA]</scope>
    <source>
        <strain evidence="9">Y</strain>
    </source>
</reference>
<dbReference type="AlphaFoldDB" id="A0A1V0N1Q2"/>
<dbReference type="Pfam" id="PF02826">
    <property type="entry name" value="2-Hacid_dh_C"/>
    <property type="match status" value="1"/>
</dbReference>
<dbReference type="PROSITE" id="PS00065">
    <property type="entry name" value="D_2_HYDROXYACID_DH_1"/>
    <property type="match status" value="1"/>
</dbReference>
<dbReference type="PANTHER" id="PTHR42789:SF1">
    <property type="entry name" value="D-ISOMER SPECIFIC 2-HYDROXYACID DEHYDROGENASE FAMILY PROTEIN (AFU_ORTHOLOGUE AFUA_6G10090)"/>
    <property type="match status" value="1"/>
</dbReference>
<evidence type="ECO:0000313" key="9">
    <source>
        <dbReference type="Proteomes" id="UP000192050"/>
    </source>
</evidence>
<dbReference type="SUPFAM" id="SSF51735">
    <property type="entry name" value="NAD(P)-binding Rossmann-fold domains"/>
    <property type="match status" value="1"/>
</dbReference>
<dbReference type="GO" id="GO:0051287">
    <property type="term" value="F:NAD binding"/>
    <property type="evidence" value="ECO:0007669"/>
    <property type="project" value="InterPro"/>
</dbReference>
<name>A0A1V0N1Q2_9ARCH</name>
<keyword evidence="4" id="KW-0520">NAD</keyword>